<proteinExistence type="predicted"/>
<keyword evidence="2" id="KW-1185">Reference proteome</keyword>
<evidence type="ECO:0000313" key="1">
    <source>
        <dbReference type="EMBL" id="KAJ7544548.1"/>
    </source>
</evidence>
<gene>
    <name evidence="1" type="ORF">O6H91_09G082300</name>
</gene>
<accession>A0ACC2CRE4</accession>
<sequence>MVGTIIHGHGRWYAKLAAVSALCGAAMELFMIQTGFYQKVTAIEAERRAELQALKEGVHEMTQVDLRKNE</sequence>
<protein>
    <submittedName>
        <fullName evidence="1">Uncharacterized protein</fullName>
    </submittedName>
</protein>
<organism evidence="1 2">
    <name type="scientific">Diphasiastrum complanatum</name>
    <name type="common">Issler's clubmoss</name>
    <name type="synonym">Lycopodium complanatum</name>
    <dbReference type="NCBI Taxonomy" id="34168"/>
    <lineage>
        <taxon>Eukaryota</taxon>
        <taxon>Viridiplantae</taxon>
        <taxon>Streptophyta</taxon>
        <taxon>Embryophyta</taxon>
        <taxon>Tracheophyta</taxon>
        <taxon>Lycopodiopsida</taxon>
        <taxon>Lycopodiales</taxon>
        <taxon>Lycopodiaceae</taxon>
        <taxon>Lycopodioideae</taxon>
        <taxon>Diphasiastrum</taxon>
    </lineage>
</organism>
<comment type="caution">
    <text evidence="1">The sequence shown here is derived from an EMBL/GenBank/DDBJ whole genome shotgun (WGS) entry which is preliminary data.</text>
</comment>
<name>A0ACC2CRE4_DIPCM</name>
<reference evidence="2" key="1">
    <citation type="journal article" date="2024" name="Proc. Natl. Acad. Sci. U.S.A.">
        <title>Extraordinary preservation of gene collinearity over three hundred million years revealed in homosporous lycophytes.</title>
        <authorList>
            <person name="Li C."/>
            <person name="Wickell D."/>
            <person name="Kuo L.Y."/>
            <person name="Chen X."/>
            <person name="Nie B."/>
            <person name="Liao X."/>
            <person name="Peng D."/>
            <person name="Ji J."/>
            <person name="Jenkins J."/>
            <person name="Williams M."/>
            <person name="Shu S."/>
            <person name="Plott C."/>
            <person name="Barry K."/>
            <person name="Rajasekar S."/>
            <person name="Grimwood J."/>
            <person name="Han X."/>
            <person name="Sun S."/>
            <person name="Hou Z."/>
            <person name="He W."/>
            <person name="Dai G."/>
            <person name="Sun C."/>
            <person name="Schmutz J."/>
            <person name="Leebens-Mack J.H."/>
            <person name="Li F.W."/>
            <person name="Wang L."/>
        </authorList>
    </citation>
    <scope>NUCLEOTIDE SEQUENCE [LARGE SCALE GENOMIC DNA]</scope>
    <source>
        <strain evidence="2">cv. PW_Plant_1</strain>
    </source>
</reference>
<evidence type="ECO:0000313" key="2">
    <source>
        <dbReference type="Proteomes" id="UP001162992"/>
    </source>
</evidence>
<dbReference type="Proteomes" id="UP001162992">
    <property type="component" value="Chromosome 9"/>
</dbReference>
<dbReference type="EMBL" id="CM055100">
    <property type="protein sequence ID" value="KAJ7544548.1"/>
    <property type="molecule type" value="Genomic_DNA"/>
</dbReference>